<evidence type="ECO:0008006" key="3">
    <source>
        <dbReference type="Google" id="ProtNLM"/>
    </source>
</evidence>
<evidence type="ECO:0000313" key="1">
    <source>
        <dbReference type="EMBL" id="OQE29120.1"/>
    </source>
</evidence>
<dbReference type="AlphaFoldDB" id="A0A1V6TT98"/>
<dbReference type="Proteomes" id="UP000191342">
    <property type="component" value="Unassembled WGS sequence"/>
</dbReference>
<keyword evidence="2" id="KW-1185">Reference proteome</keyword>
<sequence>MDFTAPTYTLEEILAVSTIHPFYNSTIRFPPTKSQIDAAIGDKQGKQCPNLTNLPLTKKDNLYKIIQRLIEDDAPDNLFRHASYVSTTGGGSGRLPMLYLTDARENRIQRMSMGNLVRQCGVIVPGDCVLTMHASGNLYRSLDLTSEVMENAGGTVFCAGHHMPHAEVGRLVSAFRINVICGDSSQVLQFALYVSSLPETQREAIQINKVIYTSEPLVRSQQAYIKSVFGDVPICSLFASAESGPWAVMNHAVTNYQDDDSADFIFDTRNIIIEVLPHRATEQARNESHEDIKPLAEGETGVIAVTSLQRLRNPLIRYLSGDIGSLHPVPANDIIDPEESRHFKILRLHGRDQRFSFNWQGEYFDFKAILNLMQSDELSVLQWQIFRTQMSTSTHSLEVRVLRGQSGVQTLSDGELVQKLKRFFHVVHDTEAYFQVIFVSGLQGFQRSRTGNKVMRFVDI</sequence>
<dbReference type="PANTHER" id="PTHR43845">
    <property type="entry name" value="BLR5969 PROTEIN"/>
    <property type="match status" value="1"/>
</dbReference>
<dbReference type="STRING" id="254877.A0A1V6TT98"/>
<dbReference type="OrthoDB" id="10047078at2759"/>
<dbReference type="Gene3D" id="3.40.50.12780">
    <property type="entry name" value="N-terminal domain of ligase-like"/>
    <property type="match status" value="1"/>
</dbReference>
<evidence type="ECO:0000313" key="2">
    <source>
        <dbReference type="Proteomes" id="UP000191342"/>
    </source>
</evidence>
<gene>
    <name evidence="1" type="ORF">PENFLA_c004G03554</name>
</gene>
<name>A0A1V6TT98_9EURO</name>
<dbReference type="InterPro" id="IPR042099">
    <property type="entry name" value="ANL_N_sf"/>
</dbReference>
<comment type="caution">
    <text evidence="1">The sequence shown here is derived from an EMBL/GenBank/DDBJ whole genome shotgun (WGS) entry which is preliminary data.</text>
</comment>
<dbReference type="EMBL" id="MLQL01000004">
    <property type="protein sequence ID" value="OQE29120.1"/>
    <property type="molecule type" value="Genomic_DNA"/>
</dbReference>
<reference evidence="2" key="1">
    <citation type="journal article" date="2017" name="Nat. Microbiol.">
        <title>Global analysis of biosynthetic gene clusters reveals vast potential of secondary metabolite production in Penicillium species.</title>
        <authorList>
            <person name="Nielsen J.C."/>
            <person name="Grijseels S."/>
            <person name="Prigent S."/>
            <person name="Ji B."/>
            <person name="Dainat J."/>
            <person name="Nielsen K.F."/>
            <person name="Frisvad J.C."/>
            <person name="Workman M."/>
            <person name="Nielsen J."/>
        </authorList>
    </citation>
    <scope>NUCLEOTIDE SEQUENCE [LARGE SCALE GENOMIC DNA]</scope>
    <source>
        <strain evidence="2">IBT 14082</strain>
    </source>
</reference>
<accession>A0A1V6TT98</accession>
<organism evidence="1 2">
    <name type="scientific">Penicillium flavigenum</name>
    <dbReference type="NCBI Taxonomy" id="254877"/>
    <lineage>
        <taxon>Eukaryota</taxon>
        <taxon>Fungi</taxon>
        <taxon>Dikarya</taxon>
        <taxon>Ascomycota</taxon>
        <taxon>Pezizomycotina</taxon>
        <taxon>Eurotiomycetes</taxon>
        <taxon>Eurotiomycetidae</taxon>
        <taxon>Eurotiales</taxon>
        <taxon>Aspergillaceae</taxon>
        <taxon>Penicillium</taxon>
    </lineage>
</organism>
<protein>
    <recommendedName>
        <fullName evidence="3">AMP-dependent synthetase/ligase domain-containing protein</fullName>
    </recommendedName>
</protein>
<dbReference type="SUPFAM" id="SSF56801">
    <property type="entry name" value="Acetyl-CoA synthetase-like"/>
    <property type="match status" value="1"/>
</dbReference>
<proteinExistence type="predicted"/>
<dbReference type="PANTHER" id="PTHR43845:SF1">
    <property type="entry name" value="BLR5969 PROTEIN"/>
    <property type="match status" value="1"/>
</dbReference>